<organism evidence="1 2">
    <name type="scientific">Aquimarina addita</name>
    <dbReference type="NCBI Taxonomy" id="870485"/>
    <lineage>
        <taxon>Bacteria</taxon>
        <taxon>Pseudomonadati</taxon>
        <taxon>Bacteroidota</taxon>
        <taxon>Flavobacteriia</taxon>
        <taxon>Flavobacteriales</taxon>
        <taxon>Flavobacteriaceae</taxon>
        <taxon>Aquimarina</taxon>
    </lineage>
</organism>
<accession>A0ABP7X7R9</accession>
<evidence type="ECO:0008006" key="3">
    <source>
        <dbReference type="Google" id="ProtNLM"/>
    </source>
</evidence>
<reference evidence="2" key="1">
    <citation type="journal article" date="2019" name="Int. J. Syst. Evol. Microbiol.">
        <title>The Global Catalogue of Microorganisms (GCM) 10K type strain sequencing project: providing services to taxonomists for standard genome sequencing and annotation.</title>
        <authorList>
            <consortium name="The Broad Institute Genomics Platform"/>
            <consortium name="The Broad Institute Genome Sequencing Center for Infectious Disease"/>
            <person name="Wu L."/>
            <person name="Ma J."/>
        </authorList>
    </citation>
    <scope>NUCLEOTIDE SEQUENCE [LARGE SCALE GENOMIC DNA]</scope>
    <source>
        <strain evidence="2">JCM 17106</strain>
    </source>
</reference>
<name>A0ABP7X7R9_9FLAO</name>
<dbReference type="Proteomes" id="UP001500459">
    <property type="component" value="Unassembled WGS sequence"/>
</dbReference>
<keyword evidence="2" id="KW-1185">Reference proteome</keyword>
<proteinExistence type="predicted"/>
<protein>
    <recommendedName>
        <fullName evidence="3">DUF4373 domain-containing protein</fullName>
    </recommendedName>
</protein>
<evidence type="ECO:0000313" key="2">
    <source>
        <dbReference type="Proteomes" id="UP001500459"/>
    </source>
</evidence>
<comment type="caution">
    <text evidence="1">The sequence shown here is derived from an EMBL/GenBank/DDBJ whole genome shotgun (WGS) entry which is preliminary data.</text>
</comment>
<dbReference type="RefSeq" id="WP_344923705.1">
    <property type="nucleotide sequence ID" value="NZ_BAABCW010000001.1"/>
</dbReference>
<dbReference type="EMBL" id="BAABCW010000001">
    <property type="protein sequence ID" value="GAA4106219.1"/>
    <property type="molecule type" value="Genomic_DNA"/>
</dbReference>
<gene>
    <name evidence="1" type="ORF">GCM10022393_00550</name>
</gene>
<evidence type="ECO:0000313" key="1">
    <source>
        <dbReference type="EMBL" id="GAA4106219.1"/>
    </source>
</evidence>
<sequence length="188" mass="22040">MKNNTLKTNLKQNEFMGYIVKSLGMQMEDFMTVVFTNNTHTRCYEKIIFRWMIKLFDKGKSKNQALKIIYKARIFVILRKSSQANFTPEPVYNLQDLLPMLSMNTTYQKLTDEEKLLVQKKIEAWTDTNSPQDIIAQALSSVNPPIEVEKETNKIKVNRTTMASIKKVIRSINPKNYWEKNKEENSSF</sequence>